<dbReference type="AlphaFoldDB" id="A0A0E9TN97"/>
<dbReference type="EMBL" id="GBXM01053655">
    <property type="protein sequence ID" value="JAH54922.1"/>
    <property type="molecule type" value="Transcribed_RNA"/>
</dbReference>
<protein>
    <submittedName>
        <fullName evidence="1">Uncharacterized protein</fullName>
    </submittedName>
</protein>
<reference evidence="1" key="1">
    <citation type="submission" date="2014-11" db="EMBL/GenBank/DDBJ databases">
        <authorList>
            <person name="Amaro Gonzalez C."/>
        </authorList>
    </citation>
    <scope>NUCLEOTIDE SEQUENCE</scope>
</reference>
<proteinExistence type="predicted"/>
<reference evidence="1" key="2">
    <citation type="journal article" date="2015" name="Fish Shellfish Immunol.">
        <title>Early steps in the European eel (Anguilla anguilla)-Vibrio vulnificus interaction in the gills: Role of the RtxA13 toxin.</title>
        <authorList>
            <person name="Callol A."/>
            <person name="Pajuelo D."/>
            <person name="Ebbesson L."/>
            <person name="Teles M."/>
            <person name="MacKenzie S."/>
            <person name="Amaro C."/>
        </authorList>
    </citation>
    <scope>NUCLEOTIDE SEQUENCE</scope>
</reference>
<accession>A0A0E9TN97</accession>
<evidence type="ECO:0000313" key="1">
    <source>
        <dbReference type="EMBL" id="JAH54922.1"/>
    </source>
</evidence>
<name>A0A0E9TN97_ANGAN</name>
<organism evidence="1">
    <name type="scientific">Anguilla anguilla</name>
    <name type="common">European freshwater eel</name>
    <name type="synonym">Muraena anguilla</name>
    <dbReference type="NCBI Taxonomy" id="7936"/>
    <lineage>
        <taxon>Eukaryota</taxon>
        <taxon>Metazoa</taxon>
        <taxon>Chordata</taxon>
        <taxon>Craniata</taxon>
        <taxon>Vertebrata</taxon>
        <taxon>Euteleostomi</taxon>
        <taxon>Actinopterygii</taxon>
        <taxon>Neopterygii</taxon>
        <taxon>Teleostei</taxon>
        <taxon>Anguilliformes</taxon>
        <taxon>Anguillidae</taxon>
        <taxon>Anguilla</taxon>
    </lineage>
</organism>
<sequence length="61" mass="6921">MPCGISFFYYNHVGISVTEAAPCIGFGRDLIIISGSEVWPKELQRISQYWDGRYSDQPSYA</sequence>